<organism evidence="1 2">
    <name type="scientific">Pisolithus microcarpus 441</name>
    <dbReference type="NCBI Taxonomy" id="765257"/>
    <lineage>
        <taxon>Eukaryota</taxon>
        <taxon>Fungi</taxon>
        <taxon>Dikarya</taxon>
        <taxon>Basidiomycota</taxon>
        <taxon>Agaricomycotina</taxon>
        <taxon>Agaricomycetes</taxon>
        <taxon>Agaricomycetidae</taxon>
        <taxon>Boletales</taxon>
        <taxon>Sclerodermatineae</taxon>
        <taxon>Pisolithaceae</taxon>
        <taxon>Pisolithus</taxon>
    </lineage>
</organism>
<name>A0A0C9ZFJ2_9AGAM</name>
<protein>
    <submittedName>
        <fullName evidence="1">Uncharacterized protein</fullName>
    </submittedName>
</protein>
<dbReference type="AlphaFoldDB" id="A0A0C9ZFJ2"/>
<accession>A0A0C9ZFJ2</accession>
<gene>
    <name evidence="1" type="ORF">PISMIDRAFT_104345</name>
</gene>
<proteinExistence type="predicted"/>
<dbReference type="HOGENOM" id="CLU_014768_1_0_1"/>
<dbReference type="OrthoDB" id="3269274at2759"/>
<sequence length="359" mass="39042">MAPFQRRNPFTVAAITSLYSSPFAEGFSIGQRQAAIRALLRYGAHEDGMHHHTKSPGGLHPAYAAFNPADKTEGKVIRRTEVVEASLGDVFDAITLQDRLDGGLSVLIRCPGSDSPVAAEKLSVDVYITPHEVLGNERVSGDSAMLVQAFCQEFAIPHLRRFTERCKIESIRVPKPRCKSTRISLSFANFGAVGAEPISLSRPNHLPASVNPNSSRILCTATRKLQSPGTPSTSLHQRSTRHRRPADAFLYPTTAVSLEPISPVTAPDQSVPGSPLISVGPNTDAVLDRFGLGDDLLPRLHVLVRTVRSSRWEVVLRAAPWSLTYEQASNLSRALLADIKGTPEFHIMTVFPLCISSSP</sequence>
<reference evidence="1 2" key="1">
    <citation type="submission" date="2014-04" db="EMBL/GenBank/DDBJ databases">
        <authorList>
            <consortium name="DOE Joint Genome Institute"/>
            <person name="Kuo A."/>
            <person name="Kohler A."/>
            <person name="Costa M.D."/>
            <person name="Nagy L.G."/>
            <person name="Floudas D."/>
            <person name="Copeland A."/>
            <person name="Barry K.W."/>
            <person name="Cichocki N."/>
            <person name="Veneault-Fourrey C."/>
            <person name="LaButti K."/>
            <person name="Lindquist E.A."/>
            <person name="Lipzen A."/>
            <person name="Lundell T."/>
            <person name="Morin E."/>
            <person name="Murat C."/>
            <person name="Sun H."/>
            <person name="Tunlid A."/>
            <person name="Henrissat B."/>
            <person name="Grigoriev I.V."/>
            <person name="Hibbett D.S."/>
            <person name="Martin F."/>
            <person name="Nordberg H.P."/>
            <person name="Cantor M.N."/>
            <person name="Hua S.X."/>
        </authorList>
    </citation>
    <scope>NUCLEOTIDE SEQUENCE [LARGE SCALE GENOMIC DNA]</scope>
    <source>
        <strain evidence="1 2">441</strain>
    </source>
</reference>
<dbReference type="Proteomes" id="UP000054018">
    <property type="component" value="Unassembled WGS sequence"/>
</dbReference>
<reference evidence="2" key="2">
    <citation type="submission" date="2015-01" db="EMBL/GenBank/DDBJ databases">
        <title>Evolutionary Origins and Diversification of the Mycorrhizal Mutualists.</title>
        <authorList>
            <consortium name="DOE Joint Genome Institute"/>
            <consortium name="Mycorrhizal Genomics Consortium"/>
            <person name="Kohler A."/>
            <person name="Kuo A."/>
            <person name="Nagy L.G."/>
            <person name="Floudas D."/>
            <person name="Copeland A."/>
            <person name="Barry K.W."/>
            <person name="Cichocki N."/>
            <person name="Veneault-Fourrey C."/>
            <person name="LaButti K."/>
            <person name="Lindquist E.A."/>
            <person name="Lipzen A."/>
            <person name="Lundell T."/>
            <person name="Morin E."/>
            <person name="Murat C."/>
            <person name="Riley R."/>
            <person name="Ohm R."/>
            <person name="Sun H."/>
            <person name="Tunlid A."/>
            <person name="Henrissat B."/>
            <person name="Grigoriev I.V."/>
            <person name="Hibbett D.S."/>
            <person name="Martin F."/>
        </authorList>
    </citation>
    <scope>NUCLEOTIDE SEQUENCE [LARGE SCALE GENOMIC DNA]</scope>
    <source>
        <strain evidence="2">441</strain>
    </source>
</reference>
<keyword evidence="2" id="KW-1185">Reference proteome</keyword>
<evidence type="ECO:0000313" key="1">
    <source>
        <dbReference type="EMBL" id="KIK21242.1"/>
    </source>
</evidence>
<dbReference type="EMBL" id="KN833753">
    <property type="protein sequence ID" value="KIK21242.1"/>
    <property type="molecule type" value="Genomic_DNA"/>
</dbReference>
<evidence type="ECO:0000313" key="2">
    <source>
        <dbReference type="Proteomes" id="UP000054018"/>
    </source>
</evidence>